<gene>
    <name evidence="1" type="ORF">KIN20_019992</name>
</gene>
<evidence type="ECO:0000313" key="1">
    <source>
        <dbReference type="EMBL" id="KAJ1360890.1"/>
    </source>
</evidence>
<accession>A0AAD5MLU9</accession>
<dbReference type="Proteomes" id="UP001196413">
    <property type="component" value="Unassembled WGS sequence"/>
</dbReference>
<proteinExistence type="predicted"/>
<reference evidence="1" key="1">
    <citation type="submission" date="2021-06" db="EMBL/GenBank/DDBJ databases">
        <title>Parelaphostrongylus tenuis whole genome reference sequence.</title>
        <authorList>
            <person name="Garwood T.J."/>
            <person name="Larsen P.A."/>
            <person name="Fountain-Jones N.M."/>
            <person name="Garbe J.R."/>
            <person name="Macchietto M.G."/>
            <person name="Kania S.A."/>
            <person name="Gerhold R.W."/>
            <person name="Richards J.E."/>
            <person name="Wolf T.M."/>
        </authorList>
    </citation>
    <scope>NUCLEOTIDE SEQUENCE</scope>
    <source>
        <strain evidence="1">MNPRO001-30</strain>
        <tissue evidence="1">Meninges</tissue>
    </source>
</reference>
<organism evidence="1 2">
    <name type="scientific">Parelaphostrongylus tenuis</name>
    <name type="common">Meningeal worm</name>
    <dbReference type="NCBI Taxonomy" id="148309"/>
    <lineage>
        <taxon>Eukaryota</taxon>
        <taxon>Metazoa</taxon>
        <taxon>Ecdysozoa</taxon>
        <taxon>Nematoda</taxon>
        <taxon>Chromadorea</taxon>
        <taxon>Rhabditida</taxon>
        <taxon>Rhabditina</taxon>
        <taxon>Rhabditomorpha</taxon>
        <taxon>Strongyloidea</taxon>
        <taxon>Metastrongylidae</taxon>
        <taxon>Parelaphostrongylus</taxon>
    </lineage>
</organism>
<name>A0AAD5MLU9_PARTN</name>
<comment type="caution">
    <text evidence="1">The sequence shown here is derived from an EMBL/GenBank/DDBJ whole genome shotgun (WGS) entry which is preliminary data.</text>
</comment>
<dbReference type="EMBL" id="JAHQIW010004020">
    <property type="protein sequence ID" value="KAJ1360890.1"/>
    <property type="molecule type" value="Genomic_DNA"/>
</dbReference>
<sequence>MPSTMQQTQGNASLEEFIVADSNGEEENRREVSATLDKNDSLNDHFTNRTITRLNFETVVIEKNLLELI</sequence>
<keyword evidence="2" id="KW-1185">Reference proteome</keyword>
<evidence type="ECO:0000313" key="2">
    <source>
        <dbReference type="Proteomes" id="UP001196413"/>
    </source>
</evidence>
<protein>
    <submittedName>
        <fullName evidence="1">Uncharacterized protein</fullName>
    </submittedName>
</protein>
<dbReference type="AlphaFoldDB" id="A0AAD5MLU9"/>